<dbReference type="RefSeq" id="WP_183127283.1">
    <property type="nucleotide sequence ID" value="NZ_JACJHR010000122.1"/>
</dbReference>
<accession>A0A8E1W8X6</accession>
<gene>
    <name evidence="2" type="ORF">H5411_42530</name>
</gene>
<proteinExistence type="predicted"/>
<protein>
    <submittedName>
        <fullName evidence="2">Phosphotransferase</fullName>
    </submittedName>
</protein>
<dbReference type="Proteomes" id="UP000550260">
    <property type="component" value="Unassembled WGS sequence"/>
</dbReference>
<reference evidence="2 3" key="1">
    <citation type="submission" date="2020-08" db="EMBL/GenBank/DDBJ databases">
        <title>Amycolatopsis echigonensis JCM 21831.</title>
        <authorList>
            <person name="Tedsree N."/>
            <person name="Kuncharoen N."/>
            <person name="Likhitwitayawuid K."/>
            <person name="Tanasupawat S."/>
        </authorList>
    </citation>
    <scope>NUCLEOTIDE SEQUENCE [LARGE SCALE GENOMIC DNA]</scope>
    <source>
        <strain evidence="2 3">JCM 21831</strain>
    </source>
</reference>
<feature type="domain" description="Aminoglycoside phosphotransferase" evidence="1">
    <location>
        <begin position="83"/>
        <end position="253"/>
    </location>
</feature>
<sequence length="356" mass="39129">MLSTRDTCRVDEVLARFGIGEFDWTTATSASGRNENWLGNTVEGQRIFIKALAGSEIEVAHGLRRTEAFYQTHRSGGAALRTTTLIGQDAEAAVQVFDGLDGARDGRQLAADGRFDPAMATQAGTAIAALHASPPDDLLKIERSLPPLPQQNMLAGLSSEMFYASSRAQLEAWRLLQQDHSIVNSIGLLENATAGVVKVPVHGDLCLDQFLIADGRLHVIDWEAFQLGDPARDLGNFVGEWLHHTVVKFLADRAKNGSGRPVQVPNIPLTPSWRPWLAVRGTVESFWLAYRNACPGPSAKMTRRIVLFAAWHLFMRMLTDAMFQPRLDGAGHTLFRLGRVVLRDPDRFAPILGLTT</sequence>
<dbReference type="EMBL" id="JACJHR010000122">
    <property type="protein sequence ID" value="MBB2505782.1"/>
    <property type="molecule type" value="Genomic_DNA"/>
</dbReference>
<dbReference type="InterPro" id="IPR002575">
    <property type="entry name" value="Aminoglycoside_PTrfase"/>
</dbReference>
<dbReference type="Pfam" id="PF01636">
    <property type="entry name" value="APH"/>
    <property type="match status" value="1"/>
</dbReference>
<name>A0A8E1W8X6_9PSEU</name>
<evidence type="ECO:0000259" key="1">
    <source>
        <dbReference type="Pfam" id="PF01636"/>
    </source>
</evidence>
<evidence type="ECO:0000313" key="3">
    <source>
        <dbReference type="Proteomes" id="UP000550260"/>
    </source>
</evidence>
<dbReference type="NCBIfam" id="NF038156">
    <property type="entry name" value="lant_syn_V_LxmK"/>
    <property type="match status" value="1"/>
</dbReference>
<dbReference type="SUPFAM" id="SSF56112">
    <property type="entry name" value="Protein kinase-like (PK-like)"/>
    <property type="match status" value="1"/>
</dbReference>
<dbReference type="InterPro" id="IPR011009">
    <property type="entry name" value="Kinase-like_dom_sf"/>
</dbReference>
<comment type="caution">
    <text evidence="2">The sequence shown here is derived from an EMBL/GenBank/DDBJ whole genome shotgun (WGS) entry which is preliminary data.</text>
</comment>
<evidence type="ECO:0000313" key="2">
    <source>
        <dbReference type="EMBL" id="MBB2505782.1"/>
    </source>
</evidence>
<dbReference type="Gene3D" id="3.90.1200.10">
    <property type="match status" value="1"/>
</dbReference>
<organism evidence="2 3">
    <name type="scientific">Amycolatopsis echigonensis</name>
    <dbReference type="NCBI Taxonomy" id="2576905"/>
    <lineage>
        <taxon>Bacteria</taxon>
        <taxon>Bacillati</taxon>
        <taxon>Actinomycetota</taxon>
        <taxon>Actinomycetes</taxon>
        <taxon>Pseudonocardiales</taxon>
        <taxon>Pseudonocardiaceae</taxon>
        <taxon>Amycolatopsis</taxon>
    </lineage>
</organism>
<dbReference type="AlphaFoldDB" id="A0A8E1W8X6"/>